<accession>A0ACB7JBF0</accession>
<organism evidence="1 2">
    <name type="scientific">Pleurotus cornucopiae</name>
    <name type="common">Cornucopia mushroom</name>
    <dbReference type="NCBI Taxonomy" id="5321"/>
    <lineage>
        <taxon>Eukaryota</taxon>
        <taxon>Fungi</taxon>
        <taxon>Dikarya</taxon>
        <taxon>Basidiomycota</taxon>
        <taxon>Agaricomycotina</taxon>
        <taxon>Agaricomycetes</taxon>
        <taxon>Agaricomycetidae</taxon>
        <taxon>Agaricales</taxon>
        <taxon>Pleurotineae</taxon>
        <taxon>Pleurotaceae</taxon>
        <taxon>Pleurotus</taxon>
    </lineage>
</organism>
<name>A0ACB7JBF0_PLECO</name>
<protein>
    <submittedName>
        <fullName evidence="1">Uncharacterized protein</fullName>
    </submittedName>
</protein>
<reference evidence="1 2" key="1">
    <citation type="journal article" date="2021" name="Appl. Environ. Microbiol.">
        <title>Genetic linkage and physical mapping for an oyster mushroom Pleurotus cornucopiae and QTL analysis for the trait cap color.</title>
        <authorList>
            <person name="Zhang Y."/>
            <person name="Gao W."/>
            <person name="Sonnenberg A."/>
            <person name="Chen Q."/>
            <person name="Zhang J."/>
            <person name="Huang C."/>
        </authorList>
    </citation>
    <scope>NUCLEOTIDE SEQUENCE [LARGE SCALE GENOMIC DNA]</scope>
    <source>
        <strain evidence="1">CCMSSC00406</strain>
    </source>
</reference>
<evidence type="ECO:0000313" key="2">
    <source>
        <dbReference type="Proteomes" id="UP000824881"/>
    </source>
</evidence>
<keyword evidence="2" id="KW-1185">Reference proteome</keyword>
<evidence type="ECO:0000313" key="1">
    <source>
        <dbReference type="EMBL" id="KAG9227085.1"/>
    </source>
</evidence>
<sequence length="112" mass="12644">MVGVLASEPFTEGYGDIVLRSCDSVDFHVCKCIVLVVSPIFRDMFSLPHSPAANQYEGMKPVIDMREDAFLLDALLRFCYPVESPKITDKDDFKKVAAAAQKFEMDRLIHLE</sequence>
<dbReference type="EMBL" id="WQMT02000002">
    <property type="protein sequence ID" value="KAG9227085.1"/>
    <property type="molecule type" value="Genomic_DNA"/>
</dbReference>
<dbReference type="Proteomes" id="UP000824881">
    <property type="component" value="Unassembled WGS sequence"/>
</dbReference>
<proteinExistence type="predicted"/>
<comment type="caution">
    <text evidence="1">The sequence shown here is derived from an EMBL/GenBank/DDBJ whole genome shotgun (WGS) entry which is preliminary data.</text>
</comment>
<gene>
    <name evidence="1" type="ORF">CCMSSC00406_0008285</name>
</gene>